<dbReference type="Proteomes" id="UP000187203">
    <property type="component" value="Unassembled WGS sequence"/>
</dbReference>
<gene>
    <name evidence="1" type="ORF">COLO4_34301</name>
</gene>
<dbReference type="EMBL" id="AWUE01022238">
    <property type="protein sequence ID" value="OMO59141.1"/>
    <property type="molecule type" value="Genomic_DNA"/>
</dbReference>
<reference evidence="2" key="1">
    <citation type="submission" date="2013-09" db="EMBL/GenBank/DDBJ databases">
        <title>Corchorus olitorius genome sequencing.</title>
        <authorList>
            <person name="Alam M."/>
            <person name="Haque M.S."/>
            <person name="Islam M.S."/>
            <person name="Emdad E.M."/>
            <person name="Islam M.M."/>
            <person name="Ahmed B."/>
            <person name="Halim A."/>
            <person name="Hossen Q.M.M."/>
            <person name="Hossain M.Z."/>
            <person name="Ahmed R."/>
            <person name="Khan M.M."/>
            <person name="Islam R."/>
            <person name="Rashid M.M."/>
            <person name="Khan S.A."/>
            <person name="Rahman M.S."/>
            <person name="Alam M."/>
            <person name="Yahiya A.S."/>
            <person name="Khan M.S."/>
            <person name="Azam M.S."/>
            <person name="Haque T."/>
            <person name="Lashkar M.Z.H."/>
            <person name="Akhand A.I."/>
            <person name="Morshed G."/>
            <person name="Roy S."/>
            <person name="Uddin K.S."/>
            <person name="Rabeya T."/>
            <person name="Hossain A.S."/>
            <person name="Chowdhury A."/>
            <person name="Snigdha A.R."/>
            <person name="Mortoza M.S."/>
            <person name="Matin S.A."/>
            <person name="Hoque S.M.E."/>
            <person name="Islam M.K."/>
            <person name="Roy D.K."/>
            <person name="Haider R."/>
            <person name="Moosa M.M."/>
            <person name="Elias S.M."/>
            <person name="Hasan A.M."/>
            <person name="Jahan S."/>
            <person name="Shafiuddin M."/>
            <person name="Mahmood N."/>
            <person name="Shommy N.S."/>
        </authorList>
    </citation>
    <scope>NUCLEOTIDE SEQUENCE [LARGE SCALE GENOMIC DNA]</scope>
    <source>
        <strain evidence="2">cv. O-4</strain>
    </source>
</reference>
<comment type="caution">
    <text evidence="1">The sequence shown here is derived from an EMBL/GenBank/DDBJ whole genome shotgun (WGS) entry which is preliminary data.</text>
</comment>
<name>A0A1R3GM45_9ROSI</name>
<evidence type="ECO:0000313" key="2">
    <source>
        <dbReference type="Proteomes" id="UP000187203"/>
    </source>
</evidence>
<keyword evidence="2" id="KW-1185">Reference proteome</keyword>
<evidence type="ECO:0000313" key="1">
    <source>
        <dbReference type="EMBL" id="OMO59141.1"/>
    </source>
</evidence>
<accession>A0A1R3GM45</accession>
<dbReference type="AlphaFoldDB" id="A0A1R3GM45"/>
<organism evidence="1 2">
    <name type="scientific">Corchorus olitorius</name>
    <dbReference type="NCBI Taxonomy" id="93759"/>
    <lineage>
        <taxon>Eukaryota</taxon>
        <taxon>Viridiplantae</taxon>
        <taxon>Streptophyta</taxon>
        <taxon>Embryophyta</taxon>
        <taxon>Tracheophyta</taxon>
        <taxon>Spermatophyta</taxon>
        <taxon>Magnoliopsida</taxon>
        <taxon>eudicotyledons</taxon>
        <taxon>Gunneridae</taxon>
        <taxon>Pentapetalae</taxon>
        <taxon>rosids</taxon>
        <taxon>malvids</taxon>
        <taxon>Malvales</taxon>
        <taxon>Malvaceae</taxon>
        <taxon>Grewioideae</taxon>
        <taxon>Apeibeae</taxon>
        <taxon>Corchorus</taxon>
    </lineage>
</organism>
<protein>
    <submittedName>
        <fullName evidence="1">Ser/Thr-rich protein T10 in DGCR region-like protein</fullName>
    </submittedName>
</protein>
<sequence length="44" mass="5024">MAEMGYREERPTELLKWWEGGEILGGRDGVTGRTWLASSRDIGR</sequence>
<proteinExistence type="predicted"/>